<feature type="domain" description="tRNA (32-2'-O)-methyltransferase regulator THADA-like C-terminal TPR repeats region" evidence="5">
    <location>
        <begin position="895"/>
        <end position="1014"/>
    </location>
</feature>
<dbReference type="CDD" id="cd02859">
    <property type="entry name" value="E_set_AMPKbeta_like_N"/>
    <property type="match status" value="1"/>
</dbReference>
<dbReference type="Gene3D" id="2.60.40.10">
    <property type="entry name" value="Immunoglobulins"/>
    <property type="match status" value="1"/>
</dbReference>
<gene>
    <name evidence="6" type="ORF">CCAE0312_LOCUS5824</name>
</gene>
<evidence type="ECO:0000259" key="5">
    <source>
        <dbReference type="Pfam" id="PF25151"/>
    </source>
</evidence>
<dbReference type="InterPro" id="IPR056842">
    <property type="entry name" value="THADA-like_TPR_C"/>
</dbReference>
<evidence type="ECO:0000259" key="4">
    <source>
        <dbReference type="Pfam" id="PF25150"/>
    </source>
</evidence>
<comment type="similarity">
    <text evidence="1">Belongs to the THADA family.</text>
</comment>
<dbReference type="EMBL" id="HBGH01010535">
    <property type="protein sequence ID" value="CAD9233738.1"/>
    <property type="molecule type" value="Transcribed_RNA"/>
</dbReference>
<dbReference type="InterPro" id="IPR051954">
    <property type="entry name" value="tRNA_methyltransferase_THADA"/>
</dbReference>
<dbReference type="InterPro" id="IPR056843">
    <property type="entry name" value="THADA-like_TPR"/>
</dbReference>
<dbReference type="GO" id="GO:0030488">
    <property type="term" value="P:tRNA methylation"/>
    <property type="evidence" value="ECO:0007669"/>
    <property type="project" value="TreeGrafter"/>
</dbReference>
<dbReference type="PANTHER" id="PTHR14387">
    <property type="entry name" value="THADA/DEATH RECEPTOR INTERACTING PROTEIN"/>
    <property type="match status" value="1"/>
</dbReference>
<evidence type="ECO:0008006" key="7">
    <source>
        <dbReference type="Google" id="ProtNLM"/>
    </source>
</evidence>
<protein>
    <recommendedName>
        <fullName evidence="7">DUF2428 domain-containing protein</fullName>
    </recommendedName>
</protein>
<evidence type="ECO:0000313" key="6">
    <source>
        <dbReference type="EMBL" id="CAD9233738.1"/>
    </source>
</evidence>
<name>A0A7S1XDI4_9RHOD</name>
<dbReference type="SUPFAM" id="SSF48371">
    <property type="entry name" value="ARM repeat"/>
    <property type="match status" value="2"/>
</dbReference>
<keyword evidence="2" id="KW-0819">tRNA processing</keyword>
<dbReference type="Pfam" id="PF25150">
    <property type="entry name" value="TPR_Trm732"/>
    <property type="match status" value="1"/>
</dbReference>
<evidence type="ECO:0000259" key="3">
    <source>
        <dbReference type="Pfam" id="PF10350"/>
    </source>
</evidence>
<organism evidence="6">
    <name type="scientific">Compsopogon caeruleus</name>
    <dbReference type="NCBI Taxonomy" id="31354"/>
    <lineage>
        <taxon>Eukaryota</taxon>
        <taxon>Rhodophyta</taxon>
        <taxon>Compsopogonophyceae</taxon>
        <taxon>Compsopogonales</taxon>
        <taxon>Compsopogonaceae</taxon>
        <taxon>Compsopogon</taxon>
    </lineage>
</organism>
<dbReference type="InterPro" id="IPR013783">
    <property type="entry name" value="Ig-like_fold"/>
</dbReference>
<dbReference type="InterPro" id="IPR016024">
    <property type="entry name" value="ARM-type_fold"/>
</dbReference>
<dbReference type="Pfam" id="PF25151">
    <property type="entry name" value="TPR_Trm732_C"/>
    <property type="match status" value="1"/>
</dbReference>
<dbReference type="SUPFAM" id="SSF81296">
    <property type="entry name" value="E set domains"/>
    <property type="match status" value="1"/>
</dbReference>
<evidence type="ECO:0000256" key="1">
    <source>
        <dbReference type="ARBA" id="ARBA00010409"/>
    </source>
</evidence>
<reference evidence="6" key="1">
    <citation type="submission" date="2021-01" db="EMBL/GenBank/DDBJ databases">
        <authorList>
            <person name="Corre E."/>
            <person name="Pelletier E."/>
            <person name="Niang G."/>
            <person name="Scheremetjew M."/>
            <person name="Finn R."/>
            <person name="Kale V."/>
            <person name="Holt S."/>
            <person name="Cochrane G."/>
            <person name="Meng A."/>
            <person name="Brown T."/>
            <person name="Cohen L."/>
        </authorList>
    </citation>
    <scope>NUCLEOTIDE SEQUENCE</scope>
    <source>
        <strain evidence="6">SAG 36.94</strain>
    </source>
</reference>
<feature type="domain" description="tRNA (32-2'-O)-methyltransferase regulator THADA-like TPR repeats region" evidence="4">
    <location>
        <begin position="322"/>
        <end position="469"/>
    </location>
</feature>
<accession>A0A7S1XDI4</accession>
<proteinExistence type="inferred from homology"/>
<dbReference type="GO" id="GO:0005829">
    <property type="term" value="C:cytosol"/>
    <property type="evidence" value="ECO:0007669"/>
    <property type="project" value="TreeGrafter"/>
</dbReference>
<dbReference type="Pfam" id="PF10350">
    <property type="entry name" value="DUF2428"/>
    <property type="match status" value="1"/>
</dbReference>
<sequence>MEEEDVGKDGDGEAFLGKMVERVWRKEKWSAMGRVALARVLVESRMCGLQDPFMRSRVMIHGDKPLWSVVLSLCEEPNGEYLRSSALEVLSVALIGMKEFANGQDEAWLKTLTESVLRVVVGTWADSRHAPNTIIRTIIETLHDMNAGRNPEIWIMLLRELTDLPQDRKGKYVAMSALVPRLGARAVLAQSPTLQTDALSAMMDNLELASVVTTFLAAFWKTLWKECTTPREFLNDTYDDLFQWTYSRADEVDRVALARVQETVVAEYCRAIEDVTELLGYLRGYTPRMGHEAMSFLVAVLHTLTLAHRAGRSVMDDYRLLLADGVEAAEVKTRCLVLEVAVYASSSSQPMGDGELSLVERAVRLLLAPGLHLYDRSAMNAAFAKLTGRIGDSVHAATTGGGWWDRERKRCKLTTREMSGLRRQYLDKVQAFLERVVHWLHCSMAPCCCSDRMLTALTLLNLIWSRLDPDEMSLDAPHIERSLWALLGSEWDRVRNLAMNVLRGLRRPLPCEASSREMEKAVEIILNELDSPRIRDIDPAAMRARLLVERAWRSEMPSPFPTLKPIESWPDDNETGFLGWILENLRCRAQEATTNFSAACDRGLFAGGGRLLRYAMEAVSAEVIAVPVVRDRIMATLERCKSISLRGIGFHEPNVAMSRAVFNEDIEFESCELTEKGRKLVISSFLSAQECSSCVAGLMDTIAKEHDTKSTDSMKDLMSRAFRVLMDIMKNTRHSGAIEIAGDSLERLAKRATSSVSAIVRKQPSQWLDEILQCTKRDTAYVLRRSAGLPFMIVAILRAEDRKGDSQLLRQALEFLLSSLELLIPSIDTSKQVTINQRDDGQPVASCEEIECSHCSNILRKLFLDGRLTSRAEGYVTRGIYAAIAGMRCNSWLIRNSSSLLFSAILSKMVPRSQGREAGISERELFSRFPRLLPFLQSELKRHLSKENIFVENPALFAVLHIFSSLKPSIFREPNATHDLTSTIPLLFQLLGSANESIRIASSRALASCSGDDATRVRIALELLGSISRILRRTCSPFEIRPLGSSVAVEFSFASNSSRFHRAPQGVRVTGDYDGWSSHIPMCTRTGHSQDQEFVVFIPVKSDCVDFKLIVDDSSSKKGAMQRWVLDESFPTVPDEASGVVSRRILSQGIQNVQGCNELDGLVLGLRALLDLYSSGTLGMDQMPPELLEHFEEWVVLNSQSLLSSSMGCAPLFSQVLGFLKEIVVHLHYHQKRTFRRLVDFLMHLDPERFRELPRMMENDRKWLEDQLVLLQGEIIQEHEIPLTSKQYNYLLKNLPSQTALLFLDRILDNVDAAPASKLRRLWDRLMETLDSNNDETALVCHLRCIRRFDWKEQGLHRVRTDTVMAKVELLRTAQGMREGMMLLGDVIKHRILGSGVDDVFMRRWISLLIREAKRDDDDGRRRNVLDVIQLCTDFSRTNTVDEYWLTLLLIVKKMMSDSDLVLRSTAVRLASDFVHAFFGDSRGAKPHRKAAVLMHRALSGEMCSWELSRGRYWSYLDRSLMLVLPSGEGYLQQMGGYHSSTPVIFEEEKITLLSPDEMENMLSVKRERSLFEEEEENHLIEQVFVAQDLMFQCFMSLAWLVKDPFKLDRGGLFSEFIVGCLRNLLGSLAVLKRFPDATFECSEIFSSVYLELARADLFFGAGYNPALEEINLLVPQIIETIEEITLHPALGAALQSLIKTLHCRGQKFQGDLDFLFLYPE</sequence>
<dbReference type="InterPro" id="IPR014756">
    <property type="entry name" value="Ig_E-set"/>
</dbReference>
<evidence type="ECO:0000256" key="2">
    <source>
        <dbReference type="ARBA" id="ARBA00022694"/>
    </source>
</evidence>
<dbReference type="InterPro" id="IPR019442">
    <property type="entry name" value="THADA/TRM732_DUF2428"/>
</dbReference>
<feature type="domain" description="DUF2428" evidence="3">
    <location>
        <begin position="677"/>
        <end position="892"/>
    </location>
</feature>
<dbReference type="PANTHER" id="PTHR14387:SF0">
    <property type="entry name" value="DUF2428 DOMAIN-CONTAINING PROTEIN"/>
    <property type="match status" value="1"/>
</dbReference>